<keyword evidence="4" id="KW-0732">Signal</keyword>
<comment type="similarity">
    <text evidence="2">Belongs to the nicastrin family.</text>
</comment>
<evidence type="ECO:0000256" key="6">
    <source>
        <dbReference type="ARBA" id="ARBA00022989"/>
    </source>
</evidence>
<dbReference type="PANTHER" id="PTHR31826">
    <property type="entry name" value="NICALIN"/>
    <property type="match status" value="1"/>
</dbReference>
<dbReference type="GO" id="GO:0009966">
    <property type="term" value="P:regulation of signal transduction"/>
    <property type="evidence" value="ECO:0007669"/>
    <property type="project" value="InterPro"/>
</dbReference>
<protein>
    <submittedName>
        <fullName evidence="10">Uncharacterized protein</fullName>
    </submittedName>
</protein>
<evidence type="ECO:0000256" key="4">
    <source>
        <dbReference type="ARBA" id="ARBA00022729"/>
    </source>
</evidence>
<dbReference type="AlphaFoldDB" id="X6MFX7"/>
<comment type="caution">
    <text evidence="10">The sequence shown here is derived from an EMBL/GenBank/DDBJ whole genome shotgun (WGS) entry which is preliminary data.</text>
</comment>
<feature type="region of interest" description="Disordered" evidence="9">
    <location>
        <begin position="157"/>
        <end position="253"/>
    </location>
</feature>
<feature type="compositionally biased region" description="Acidic residues" evidence="9">
    <location>
        <begin position="210"/>
        <end position="230"/>
    </location>
</feature>
<evidence type="ECO:0000256" key="2">
    <source>
        <dbReference type="ARBA" id="ARBA00007717"/>
    </source>
</evidence>
<dbReference type="GO" id="GO:0005789">
    <property type="term" value="C:endoplasmic reticulum membrane"/>
    <property type="evidence" value="ECO:0007669"/>
    <property type="project" value="UniProtKB-SubCell"/>
</dbReference>
<evidence type="ECO:0000256" key="9">
    <source>
        <dbReference type="SAM" id="MobiDB-lite"/>
    </source>
</evidence>
<evidence type="ECO:0000256" key="7">
    <source>
        <dbReference type="ARBA" id="ARBA00023136"/>
    </source>
</evidence>
<reference evidence="10 11" key="1">
    <citation type="journal article" date="2013" name="Curr. Biol.">
        <title>The Genome of the Foraminiferan Reticulomyxa filosa.</title>
        <authorList>
            <person name="Glockner G."/>
            <person name="Hulsmann N."/>
            <person name="Schleicher M."/>
            <person name="Noegel A.A."/>
            <person name="Eichinger L."/>
            <person name="Gallinger C."/>
            <person name="Pawlowski J."/>
            <person name="Sierra R."/>
            <person name="Euteneuer U."/>
            <person name="Pillet L."/>
            <person name="Moustafa A."/>
            <person name="Platzer M."/>
            <person name="Groth M."/>
            <person name="Szafranski K."/>
            <person name="Schliwa M."/>
        </authorList>
    </citation>
    <scope>NUCLEOTIDE SEQUENCE [LARGE SCALE GENOMIC DNA]</scope>
</reference>
<sequence>MWWCYLDLILCNKSIDKPINIDSKKYIVICSNHDAFGVVPSLAVGANENGSGVTALLLLLKWFATLNKHWSTPNEKNQYLSRELNPTATQESPLSEEYHLLFLLTAGGYSNFEGTRQWLEQTEGGKIFLKNVAFVICLDALGIGDDLYLHSTHFNEDDKKTKHKHHQSSSKFRKSSNKHHNEDTDKNNDDDDNNHEKKKKDDDGDHGHDDDNDNDDELDVSDACEDDDPDCQSLKQSQKDKTAAAAAAGDEKADHIRGSFLFIYFYRYNNNNNNNNNKFTHSPN</sequence>
<dbReference type="OrthoDB" id="5913609at2759"/>
<organism evidence="10 11">
    <name type="scientific">Reticulomyxa filosa</name>
    <dbReference type="NCBI Taxonomy" id="46433"/>
    <lineage>
        <taxon>Eukaryota</taxon>
        <taxon>Sar</taxon>
        <taxon>Rhizaria</taxon>
        <taxon>Retaria</taxon>
        <taxon>Foraminifera</taxon>
        <taxon>Monothalamids</taxon>
        <taxon>Reticulomyxidae</taxon>
        <taxon>Reticulomyxa</taxon>
    </lineage>
</organism>
<comment type="subcellular location">
    <subcellularLocation>
        <location evidence="1">Endoplasmic reticulum membrane</location>
        <topology evidence="1">Single-pass membrane protein</topology>
    </subcellularLocation>
</comment>
<proteinExistence type="inferred from homology"/>
<evidence type="ECO:0000313" key="10">
    <source>
        <dbReference type="EMBL" id="ETO11930.1"/>
    </source>
</evidence>
<dbReference type="Gene3D" id="3.40.630.10">
    <property type="entry name" value="Zn peptidases"/>
    <property type="match status" value="1"/>
</dbReference>
<evidence type="ECO:0000313" key="11">
    <source>
        <dbReference type="Proteomes" id="UP000023152"/>
    </source>
</evidence>
<evidence type="ECO:0000256" key="5">
    <source>
        <dbReference type="ARBA" id="ARBA00022824"/>
    </source>
</evidence>
<evidence type="ECO:0000256" key="1">
    <source>
        <dbReference type="ARBA" id="ARBA00004389"/>
    </source>
</evidence>
<accession>X6MFX7</accession>
<keyword evidence="5" id="KW-0256">Endoplasmic reticulum</keyword>
<dbReference type="InterPro" id="IPR016574">
    <property type="entry name" value="Nicalin"/>
</dbReference>
<feature type="compositionally biased region" description="Basic residues" evidence="9">
    <location>
        <begin position="161"/>
        <end position="178"/>
    </location>
</feature>
<feature type="compositionally biased region" description="Basic and acidic residues" evidence="9">
    <location>
        <begin position="199"/>
        <end position="209"/>
    </location>
</feature>
<keyword evidence="11" id="KW-1185">Reference proteome</keyword>
<evidence type="ECO:0000256" key="8">
    <source>
        <dbReference type="ARBA" id="ARBA00023180"/>
    </source>
</evidence>
<keyword evidence="6" id="KW-1133">Transmembrane helix</keyword>
<dbReference type="Proteomes" id="UP000023152">
    <property type="component" value="Unassembled WGS sequence"/>
</dbReference>
<dbReference type="SUPFAM" id="SSF53187">
    <property type="entry name" value="Zn-dependent exopeptidases"/>
    <property type="match status" value="1"/>
</dbReference>
<keyword evidence="3" id="KW-0812">Transmembrane</keyword>
<evidence type="ECO:0000256" key="3">
    <source>
        <dbReference type="ARBA" id="ARBA00022692"/>
    </source>
</evidence>
<dbReference type="EMBL" id="ASPP01021883">
    <property type="protein sequence ID" value="ETO11930.1"/>
    <property type="molecule type" value="Genomic_DNA"/>
</dbReference>
<gene>
    <name evidence="10" type="ORF">RFI_25446</name>
</gene>
<keyword evidence="7" id="KW-0472">Membrane</keyword>
<keyword evidence="8" id="KW-0325">Glycoprotein</keyword>
<name>X6MFX7_RETFI</name>